<dbReference type="EMBL" id="UYSU01040045">
    <property type="protein sequence ID" value="VDM01915.1"/>
    <property type="molecule type" value="Genomic_DNA"/>
</dbReference>
<evidence type="ECO:0000313" key="2">
    <source>
        <dbReference type="Proteomes" id="UP000275846"/>
    </source>
</evidence>
<reference evidence="3" key="1">
    <citation type="submission" date="2016-06" db="UniProtKB">
        <authorList>
            <consortium name="WormBaseParasite"/>
        </authorList>
    </citation>
    <scope>IDENTIFICATION</scope>
</reference>
<gene>
    <name evidence="1" type="ORF">SSLN_LOCUS15529</name>
</gene>
<dbReference type="WBParaSite" id="SSLN_0001612001-mRNA-1">
    <property type="protein sequence ID" value="SSLN_0001612001-mRNA-1"/>
    <property type="gene ID" value="SSLN_0001612001"/>
</dbReference>
<dbReference type="OrthoDB" id="6152807at2759"/>
<accession>A0A183TGD1</accession>
<sequence>MSAKYSKPLTILVAYRSPLQTSDQDLILRTELNKDNEKNDVFIVGHFNAPDIDWKIWTAQATPGKFNHKMLQWAPDKLRCHNVNFGTRKREGQQLNCFDLIFTRD</sequence>
<dbReference type="AlphaFoldDB" id="A0A183TGD1"/>
<dbReference type="Proteomes" id="UP000275846">
    <property type="component" value="Unassembled WGS sequence"/>
</dbReference>
<organism evidence="3">
    <name type="scientific">Schistocephalus solidus</name>
    <name type="common">Tapeworm</name>
    <dbReference type="NCBI Taxonomy" id="70667"/>
    <lineage>
        <taxon>Eukaryota</taxon>
        <taxon>Metazoa</taxon>
        <taxon>Spiralia</taxon>
        <taxon>Lophotrochozoa</taxon>
        <taxon>Platyhelminthes</taxon>
        <taxon>Cestoda</taxon>
        <taxon>Eucestoda</taxon>
        <taxon>Diphyllobothriidea</taxon>
        <taxon>Diphyllobothriidae</taxon>
        <taxon>Schistocephalus</taxon>
    </lineage>
</organism>
<name>A0A183TGD1_SCHSO</name>
<proteinExistence type="predicted"/>
<keyword evidence="2" id="KW-1185">Reference proteome</keyword>
<protein>
    <submittedName>
        <fullName evidence="3">Endo/exonuclease/phosphatase domain-containing protein</fullName>
    </submittedName>
</protein>
<evidence type="ECO:0000313" key="1">
    <source>
        <dbReference type="EMBL" id="VDM01915.1"/>
    </source>
</evidence>
<evidence type="ECO:0000313" key="3">
    <source>
        <dbReference type="WBParaSite" id="SSLN_0001612001-mRNA-1"/>
    </source>
</evidence>
<reference evidence="1 2" key="2">
    <citation type="submission" date="2018-11" db="EMBL/GenBank/DDBJ databases">
        <authorList>
            <consortium name="Pathogen Informatics"/>
        </authorList>
    </citation>
    <scope>NUCLEOTIDE SEQUENCE [LARGE SCALE GENOMIC DNA]</scope>
    <source>
        <strain evidence="1 2">NST_G2</strain>
    </source>
</reference>